<evidence type="ECO:0000256" key="7">
    <source>
        <dbReference type="ARBA" id="ARBA00022833"/>
    </source>
</evidence>
<evidence type="ECO:0000256" key="4">
    <source>
        <dbReference type="ARBA" id="ARBA00022723"/>
    </source>
</evidence>
<dbReference type="Proteomes" id="UP001152747">
    <property type="component" value="Unassembled WGS sequence"/>
</dbReference>
<evidence type="ECO:0000256" key="6">
    <source>
        <dbReference type="ARBA" id="ARBA00022786"/>
    </source>
</evidence>
<organism evidence="12 13">
    <name type="scientific">Caenorhabditis angaria</name>
    <dbReference type="NCBI Taxonomy" id="860376"/>
    <lineage>
        <taxon>Eukaryota</taxon>
        <taxon>Metazoa</taxon>
        <taxon>Ecdysozoa</taxon>
        <taxon>Nematoda</taxon>
        <taxon>Chromadorea</taxon>
        <taxon>Rhabditida</taxon>
        <taxon>Rhabditina</taxon>
        <taxon>Rhabditomorpha</taxon>
        <taxon>Rhabditoidea</taxon>
        <taxon>Rhabditidae</taxon>
        <taxon>Peloderinae</taxon>
        <taxon>Caenorhabditis</taxon>
    </lineage>
</organism>
<dbReference type="GO" id="GO:0016567">
    <property type="term" value="P:protein ubiquitination"/>
    <property type="evidence" value="ECO:0007669"/>
    <property type="project" value="TreeGrafter"/>
</dbReference>
<accession>A0A9P1ID50</accession>
<feature type="transmembrane region" description="Helical" evidence="10">
    <location>
        <begin position="99"/>
        <end position="123"/>
    </location>
</feature>
<evidence type="ECO:0000256" key="9">
    <source>
        <dbReference type="ARBA" id="ARBA00023136"/>
    </source>
</evidence>
<keyword evidence="6" id="KW-0833">Ubl conjugation pathway</keyword>
<keyword evidence="9 10" id="KW-0472">Membrane</keyword>
<keyword evidence="3 10" id="KW-0812">Transmembrane</keyword>
<evidence type="ECO:0000256" key="2">
    <source>
        <dbReference type="ARBA" id="ARBA00022679"/>
    </source>
</evidence>
<keyword evidence="4" id="KW-0479">Metal-binding</keyword>
<dbReference type="GO" id="GO:0008270">
    <property type="term" value="F:zinc ion binding"/>
    <property type="evidence" value="ECO:0007669"/>
    <property type="project" value="UniProtKB-KW"/>
</dbReference>
<dbReference type="Gene3D" id="3.30.40.10">
    <property type="entry name" value="Zinc/RING finger domain, C3HC4 (zinc finger)"/>
    <property type="match status" value="1"/>
</dbReference>
<keyword evidence="8 10" id="KW-1133">Transmembrane helix</keyword>
<reference evidence="12" key="1">
    <citation type="submission" date="2022-11" db="EMBL/GenBank/DDBJ databases">
        <authorList>
            <person name="Kikuchi T."/>
        </authorList>
    </citation>
    <scope>NUCLEOTIDE SEQUENCE</scope>
    <source>
        <strain evidence="12">PS1010</strain>
    </source>
</reference>
<keyword evidence="2" id="KW-0808">Transferase</keyword>
<evidence type="ECO:0000256" key="10">
    <source>
        <dbReference type="SAM" id="Phobius"/>
    </source>
</evidence>
<dbReference type="AlphaFoldDB" id="A0A9P1ID50"/>
<protein>
    <recommendedName>
        <fullName evidence="11">RING-CH-type domain-containing protein</fullName>
    </recommendedName>
</protein>
<dbReference type="SUPFAM" id="SSF57850">
    <property type="entry name" value="RING/U-box"/>
    <property type="match status" value="1"/>
</dbReference>
<dbReference type="PANTHER" id="PTHR46065">
    <property type="entry name" value="E3 UBIQUITIN-PROTEIN LIGASE MARCH 2/3 FAMILY MEMBER"/>
    <property type="match status" value="1"/>
</dbReference>
<name>A0A9P1ID50_9PELO</name>
<proteinExistence type="predicted"/>
<dbReference type="GO" id="GO:0016020">
    <property type="term" value="C:membrane"/>
    <property type="evidence" value="ECO:0007669"/>
    <property type="project" value="UniProtKB-SubCell"/>
</dbReference>
<feature type="domain" description="RING-CH-type" evidence="11">
    <location>
        <begin position="2"/>
        <end position="71"/>
    </location>
</feature>
<dbReference type="PROSITE" id="PS51292">
    <property type="entry name" value="ZF_RING_CH"/>
    <property type="match status" value="1"/>
</dbReference>
<comment type="caution">
    <text evidence="12">The sequence shown here is derived from an EMBL/GenBank/DDBJ whole genome shotgun (WGS) entry which is preliminary data.</text>
</comment>
<evidence type="ECO:0000256" key="3">
    <source>
        <dbReference type="ARBA" id="ARBA00022692"/>
    </source>
</evidence>
<keyword evidence="5" id="KW-0863">Zinc-finger</keyword>
<dbReference type="InterPro" id="IPR013083">
    <property type="entry name" value="Znf_RING/FYVE/PHD"/>
</dbReference>
<keyword evidence="7" id="KW-0862">Zinc</keyword>
<comment type="subcellular location">
    <subcellularLocation>
        <location evidence="1">Membrane</location>
        <topology evidence="1">Multi-pass membrane protein</topology>
    </subcellularLocation>
</comment>
<evidence type="ECO:0000256" key="1">
    <source>
        <dbReference type="ARBA" id="ARBA00004141"/>
    </source>
</evidence>
<dbReference type="EMBL" id="CANHGI010000002">
    <property type="protein sequence ID" value="CAI5442423.1"/>
    <property type="molecule type" value="Genomic_DNA"/>
</dbReference>
<evidence type="ECO:0000313" key="13">
    <source>
        <dbReference type="Proteomes" id="UP001152747"/>
    </source>
</evidence>
<evidence type="ECO:0000259" key="11">
    <source>
        <dbReference type="PROSITE" id="PS51292"/>
    </source>
</evidence>
<evidence type="ECO:0000313" key="12">
    <source>
        <dbReference type="EMBL" id="CAI5442423.1"/>
    </source>
</evidence>
<feature type="transmembrane region" description="Helical" evidence="10">
    <location>
        <begin position="157"/>
        <end position="180"/>
    </location>
</feature>
<dbReference type="SMART" id="SM00744">
    <property type="entry name" value="RINGv"/>
    <property type="match status" value="1"/>
</dbReference>
<dbReference type="InterPro" id="IPR011016">
    <property type="entry name" value="Znf_RING-CH"/>
</dbReference>
<dbReference type="Pfam" id="PF12906">
    <property type="entry name" value="RINGv"/>
    <property type="match status" value="1"/>
</dbReference>
<gene>
    <name evidence="12" type="ORF">CAMP_LOCUS5060</name>
</gene>
<sequence>MNITNGPAVCRICMCGETSIPYLGNQAGEPLISPCKCTGTMGLYHRSCLEHWLTLTHTKICEICKHSFKLDQKYQTFYDYICQKGYRKRRNGRKLRNPFIDLGFIVCMIPVAGTALVLCMNGASLAAKKYHLAFENRNDPVKANGMEETLNETLIEFALFVFIAMVIFVAVCTFIIVTFVNNWSQFKKWQERNQIFYVVDDETSITQQNTNFKNSMGRIRECEEMPEIVRSEAIQIETINVIQPACSSSPHSSSLEPSYDLSEEIPMVSILYTKELNEIHKIVSSTPQMYGLPPRDLTLSPIALDDLYSETTLSDFNEVENIKIPKSQSVYSVCSFTKGVKMCSTPRMSKQSEVNLSTFKGFNPMETSCIEEEPFETKGRFQVEKITTPQK</sequence>
<dbReference type="GO" id="GO:0004842">
    <property type="term" value="F:ubiquitin-protein transferase activity"/>
    <property type="evidence" value="ECO:0007669"/>
    <property type="project" value="TreeGrafter"/>
</dbReference>
<dbReference type="OrthoDB" id="273089at2759"/>
<keyword evidence="13" id="KW-1185">Reference proteome</keyword>
<evidence type="ECO:0000256" key="5">
    <source>
        <dbReference type="ARBA" id="ARBA00022771"/>
    </source>
</evidence>
<evidence type="ECO:0000256" key="8">
    <source>
        <dbReference type="ARBA" id="ARBA00022989"/>
    </source>
</evidence>
<dbReference type="PANTHER" id="PTHR46065:SF5">
    <property type="entry name" value="RING-CH-TYPE DOMAIN-CONTAINING PROTEIN"/>
    <property type="match status" value="1"/>
</dbReference>